<keyword evidence="3" id="KW-0408">Iron</keyword>
<dbReference type="InterPro" id="IPR004843">
    <property type="entry name" value="Calcineurin-like_PHP"/>
</dbReference>
<accession>A0ABZ2PM30</accession>
<reference evidence="6 7" key="1">
    <citation type="submission" date="2024-03" db="EMBL/GenBank/DDBJ databases">
        <title>Natural products discovery in diverse microorganisms through a two-stage MS feature dereplication strategy.</title>
        <authorList>
            <person name="Zhang R."/>
        </authorList>
    </citation>
    <scope>NUCLEOTIDE SEQUENCE [LARGE SCALE GENOMIC DNA]</scope>
    <source>
        <strain evidence="6 7">18930</strain>
    </source>
</reference>
<dbReference type="InterPro" id="IPR050884">
    <property type="entry name" value="CNP_phosphodiesterase-III"/>
</dbReference>
<evidence type="ECO:0000313" key="7">
    <source>
        <dbReference type="Proteomes" id="UP001432000"/>
    </source>
</evidence>
<dbReference type="Gene3D" id="3.60.21.10">
    <property type="match status" value="1"/>
</dbReference>
<dbReference type="RefSeq" id="WP_338890983.1">
    <property type="nucleotide sequence ID" value="NZ_CP147846.1"/>
</dbReference>
<keyword evidence="1" id="KW-0479">Metal-binding</keyword>
<evidence type="ECO:0000256" key="1">
    <source>
        <dbReference type="ARBA" id="ARBA00022723"/>
    </source>
</evidence>
<evidence type="ECO:0000256" key="3">
    <source>
        <dbReference type="ARBA" id="ARBA00023004"/>
    </source>
</evidence>
<evidence type="ECO:0000313" key="6">
    <source>
        <dbReference type="EMBL" id="WXG69912.1"/>
    </source>
</evidence>
<dbReference type="Pfam" id="PF00149">
    <property type="entry name" value="Metallophos"/>
    <property type="match status" value="1"/>
</dbReference>
<dbReference type="PANTHER" id="PTHR42988">
    <property type="entry name" value="PHOSPHOHYDROLASE"/>
    <property type="match status" value="1"/>
</dbReference>
<keyword evidence="2" id="KW-0378">Hydrolase</keyword>
<comment type="similarity">
    <text evidence="4">Belongs to the cyclic nucleotide phosphodiesterase class-III family.</text>
</comment>
<name>A0ABZ2PM30_9NOCA</name>
<gene>
    <name evidence="6" type="ORF">WDS16_05025</name>
</gene>
<dbReference type="EMBL" id="CP147846">
    <property type="protein sequence ID" value="WXG69912.1"/>
    <property type="molecule type" value="Genomic_DNA"/>
</dbReference>
<dbReference type="Proteomes" id="UP001432000">
    <property type="component" value="Chromosome"/>
</dbReference>
<dbReference type="PANTHER" id="PTHR42988:SF2">
    <property type="entry name" value="CYCLIC NUCLEOTIDE PHOSPHODIESTERASE CBUA0032-RELATED"/>
    <property type="match status" value="1"/>
</dbReference>
<protein>
    <submittedName>
        <fullName evidence="6">Metallophosphoesterase</fullName>
    </submittedName>
</protein>
<sequence>MAGPDFTVVQLTDTHIRREGETVHGVVDTLANLHTVLDRLVNSGQRIDALVLSGDLTDDGDPEAYRRLREAVVPAADALGAAVIYAMGNHDDREAFVHELIASPSSSNGPAGPVDAVDAVFDIGGVRIVVLDSTTAGRHDGRLEPSQLSWLTDTLAEPAPGGTILVLHHPPIPSPVTSVDSLRLQHSEHLEAVLAGSDVGMVLCGHSHHTSSGSIAGIPVWVGPAMSYRVDPIPPVGRHRGVVGFGFSRIDVFGSTFVATAVEATPSATVYDESMQDILDKLAALSLQAG</sequence>
<feature type="domain" description="Calcineurin-like phosphoesterase" evidence="5">
    <location>
        <begin position="7"/>
        <end position="209"/>
    </location>
</feature>
<evidence type="ECO:0000256" key="4">
    <source>
        <dbReference type="ARBA" id="ARBA00025742"/>
    </source>
</evidence>
<evidence type="ECO:0000256" key="2">
    <source>
        <dbReference type="ARBA" id="ARBA00022801"/>
    </source>
</evidence>
<dbReference type="SUPFAM" id="SSF56300">
    <property type="entry name" value="Metallo-dependent phosphatases"/>
    <property type="match status" value="1"/>
</dbReference>
<evidence type="ECO:0000259" key="5">
    <source>
        <dbReference type="Pfam" id="PF00149"/>
    </source>
</evidence>
<organism evidence="6 7">
    <name type="scientific">Rhodococcus sovatensis</name>
    <dbReference type="NCBI Taxonomy" id="1805840"/>
    <lineage>
        <taxon>Bacteria</taxon>
        <taxon>Bacillati</taxon>
        <taxon>Actinomycetota</taxon>
        <taxon>Actinomycetes</taxon>
        <taxon>Mycobacteriales</taxon>
        <taxon>Nocardiaceae</taxon>
        <taxon>Rhodococcus</taxon>
    </lineage>
</organism>
<proteinExistence type="inferred from homology"/>
<dbReference type="InterPro" id="IPR029052">
    <property type="entry name" value="Metallo-depent_PP-like"/>
</dbReference>
<keyword evidence="7" id="KW-1185">Reference proteome</keyword>